<dbReference type="InterPro" id="IPR050900">
    <property type="entry name" value="Transposase_IS3/IS150/IS904"/>
</dbReference>
<protein>
    <submittedName>
        <fullName evidence="2">Transposase</fullName>
    </submittedName>
</protein>
<dbReference type="GO" id="GO:0003676">
    <property type="term" value="F:nucleic acid binding"/>
    <property type="evidence" value="ECO:0007669"/>
    <property type="project" value="InterPro"/>
</dbReference>
<dbReference type="Pfam" id="PF00665">
    <property type="entry name" value="rve"/>
    <property type="match status" value="1"/>
</dbReference>
<dbReference type="SUPFAM" id="SSF53098">
    <property type="entry name" value="Ribonuclease H-like"/>
    <property type="match status" value="1"/>
</dbReference>
<dbReference type="InterPro" id="IPR036397">
    <property type="entry name" value="RNaseH_sf"/>
</dbReference>
<organism evidence="2 3">
    <name type="scientific">Knoellia sinensis KCTC 19936</name>
    <dbReference type="NCBI Taxonomy" id="1385520"/>
    <lineage>
        <taxon>Bacteria</taxon>
        <taxon>Bacillati</taxon>
        <taxon>Actinomycetota</taxon>
        <taxon>Actinomycetes</taxon>
        <taxon>Micrococcales</taxon>
        <taxon>Intrasporangiaceae</taxon>
        <taxon>Knoellia</taxon>
    </lineage>
</organism>
<accession>A0A0A0IY38</accession>
<dbReference type="Gene3D" id="3.30.420.10">
    <property type="entry name" value="Ribonuclease H-like superfamily/Ribonuclease H"/>
    <property type="match status" value="1"/>
</dbReference>
<dbReference type="PANTHER" id="PTHR46889:SF4">
    <property type="entry name" value="TRANSPOSASE INSO FOR INSERTION SEQUENCE ELEMENT IS911B-RELATED"/>
    <property type="match status" value="1"/>
</dbReference>
<reference evidence="2 3" key="1">
    <citation type="submission" date="2013-08" db="EMBL/GenBank/DDBJ databases">
        <title>The genome sequence of Knoellia sinensis.</title>
        <authorList>
            <person name="Zhu W."/>
            <person name="Wang G."/>
        </authorList>
    </citation>
    <scope>NUCLEOTIDE SEQUENCE [LARGE SCALE GENOMIC DNA]</scope>
    <source>
        <strain evidence="2 3">KCTC 19936</strain>
    </source>
</reference>
<dbReference type="PANTHER" id="PTHR46889">
    <property type="entry name" value="TRANSPOSASE INSF FOR INSERTION SEQUENCE IS3B-RELATED"/>
    <property type="match status" value="1"/>
</dbReference>
<dbReference type="eggNOG" id="COG2801">
    <property type="taxonomic scope" value="Bacteria"/>
</dbReference>
<comment type="caution">
    <text evidence="2">The sequence shown here is derived from an EMBL/GenBank/DDBJ whole genome shotgun (WGS) entry which is preliminary data.</text>
</comment>
<dbReference type="AlphaFoldDB" id="A0A0A0IY38"/>
<evidence type="ECO:0000313" key="3">
    <source>
        <dbReference type="Proteomes" id="UP000030002"/>
    </source>
</evidence>
<dbReference type="EMBL" id="AVPJ01000023">
    <property type="protein sequence ID" value="KGN30085.1"/>
    <property type="molecule type" value="Genomic_DNA"/>
</dbReference>
<feature type="domain" description="Integrase catalytic" evidence="1">
    <location>
        <begin position="134"/>
        <end position="298"/>
    </location>
</feature>
<dbReference type="InterPro" id="IPR012337">
    <property type="entry name" value="RNaseH-like_sf"/>
</dbReference>
<dbReference type="STRING" id="1385520.N802_09990"/>
<dbReference type="Proteomes" id="UP000030002">
    <property type="component" value="Unassembled WGS sequence"/>
</dbReference>
<dbReference type="InterPro" id="IPR001584">
    <property type="entry name" value="Integrase_cat-core"/>
</dbReference>
<proteinExistence type="predicted"/>
<gene>
    <name evidence="2" type="ORF">N802_09990</name>
</gene>
<sequence length="347" mass="39245">MDRPAWWAFEAALVATLLTAGLSQRRALVLLGISRGSWQLRLRPRPRSLQPVPHRQRRAPAWLSTVEVDAITAKLTTAFASGKSVYQAYFEAWDAADPVASLSSWYRIAHAHLEASRPVRRRARHRTTAMPQWDATGPMQVWSWDITKLKGPYVGTSYDLYVILDVFSRKIVGWRVEALESGDLAKDLFERAITDHGGVIPRIVHSDGGASMTSRTLTELFRDLTVQVSRNRPRVSNDNPYSESWFKTAKYAPTAPRFFTDLDHARAWAATFVAWYNTQHRHSSLEGHTPATVHDGTWVHVHQQRQAVLADLAAAHPERFTQAWRVKTPHAHVVLNTPQPDNRLTTG</sequence>
<keyword evidence="3" id="KW-1185">Reference proteome</keyword>
<dbReference type="PROSITE" id="PS50994">
    <property type="entry name" value="INTEGRASE"/>
    <property type="match status" value="1"/>
</dbReference>
<name>A0A0A0IY38_9MICO</name>
<dbReference type="OrthoDB" id="52928at2"/>
<evidence type="ECO:0000313" key="2">
    <source>
        <dbReference type="EMBL" id="KGN30085.1"/>
    </source>
</evidence>
<dbReference type="GO" id="GO:0015074">
    <property type="term" value="P:DNA integration"/>
    <property type="evidence" value="ECO:0007669"/>
    <property type="project" value="InterPro"/>
</dbReference>
<evidence type="ECO:0000259" key="1">
    <source>
        <dbReference type="PROSITE" id="PS50994"/>
    </source>
</evidence>
<dbReference type="RefSeq" id="WP_052110146.1">
    <property type="nucleotide sequence ID" value="NZ_AVPJ01000023.1"/>
</dbReference>